<reference evidence="11" key="1">
    <citation type="journal article" date="2019" name="Int. J. Syst. Evol. Microbiol.">
        <title>The Global Catalogue of Microorganisms (GCM) 10K type strain sequencing project: providing services to taxonomists for standard genome sequencing and annotation.</title>
        <authorList>
            <consortium name="The Broad Institute Genomics Platform"/>
            <consortium name="The Broad Institute Genome Sequencing Center for Infectious Disease"/>
            <person name="Wu L."/>
            <person name="Ma J."/>
        </authorList>
    </citation>
    <scope>NUCLEOTIDE SEQUENCE [LARGE SCALE GENOMIC DNA]</scope>
    <source>
        <strain evidence="11">CGMCC 1.12806</strain>
    </source>
</reference>
<evidence type="ECO:0000313" key="10">
    <source>
        <dbReference type="EMBL" id="GGA41022.1"/>
    </source>
</evidence>
<accession>A0ABQ1GCD5</accession>
<evidence type="ECO:0000256" key="5">
    <source>
        <dbReference type="ARBA" id="ARBA00022764"/>
    </source>
</evidence>
<evidence type="ECO:0000256" key="4">
    <source>
        <dbReference type="ARBA" id="ARBA00022729"/>
    </source>
</evidence>
<keyword evidence="3 7" id="KW-0479">Metal-binding</keyword>
<dbReference type="Pfam" id="PF04234">
    <property type="entry name" value="CopC"/>
    <property type="match status" value="1"/>
</dbReference>
<evidence type="ECO:0000256" key="6">
    <source>
        <dbReference type="ARBA" id="ARBA00023008"/>
    </source>
</evidence>
<dbReference type="Gene3D" id="2.60.40.1220">
    <property type="match status" value="1"/>
</dbReference>
<evidence type="ECO:0000256" key="1">
    <source>
        <dbReference type="ARBA" id="ARBA00004418"/>
    </source>
</evidence>
<dbReference type="EMBL" id="BMFZ01000003">
    <property type="protein sequence ID" value="GGA41022.1"/>
    <property type="molecule type" value="Genomic_DNA"/>
</dbReference>
<dbReference type="InterPro" id="IPR014755">
    <property type="entry name" value="Cu-Rt/internalin_Ig-like"/>
</dbReference>
<evidence type="ECO:0000259" key="9">
    <source>
        <dbReference type="Pfam" id="PF04234"/>
    </source>
</evidence>
<evidence type="ECO:0000256" key="7">
    <source>
        <dbReference type="RuleBase" id="RU369037"/>
    </source>
</evidence>
<feature type="domain" description="CopC" evidence="9">
    <location>
        <begin position="30"/>
        <end position="126"/>
    </location>
</feature>
<evidence type="ECO:0000256" key="8">
    <source>
        <dbReference type="SAM" id="SignalP"/>
    </source>
</evidence>
<keyword evidence="4 7" id="KW-0732">Signal</keyword>
<organism evidence="10 11">
    <name type="scientific">Hafnia psychrotolerans</name>
    <dbReference type="NCBI Taxonomy" id="1477018"/>
    <lineage>
        <taxon>Bacteria</taxon>
        <taxon>Pseudomonadati</taxon>
        <taxon>Pseudomonadota</taxon>
        <taxon>Gammaproteobacteria</taxon>
        <taxon>Enterobacterales</taxon>
        <taxon>Hafniaceae</taxon>
        <taxon>Hafnia</taxon>
    </lineage>
</organism>
<keyword evidence="5 7" id="KW-0574">Periplasm</keyword>
<feature type="chain" id="PRO_5046298943" description="Copper resistance protein C" evidence="8">
    <location>
        <begin position="30"/>
        <end position="127"/>
    </location>
</feature>
<comment type="subcellular location">
    <subcellularLocation>
        <location evidence="1 7">Periplasm</location>
    </subcellularLocation>
</comment>
<dbReference type="PANTHER" id="PTHR34820">
    <property type="entry name" value="INNER MEMBRANE PROTEIN YEBZ"/>
    <property type="match status" value="1"/>
</dbReference>
<dbReference type="NCBIfam" id="NF033814">
    <property type="entry name" value="copper_CopC"/>
    <property type="match status" value="1"/>
</dbReference>
<evidence type="ECO:0000256" key="2">
    <source>
        <dbReference type="ARBA" id="ARBA00010509"/>
    </source>
</evidence>
<feature type="signal peptide" evidence="8">
    <location>
        <begin position="1"/>
        <end position="29"/>
    </location>
</feature>
<comment type="similarity">
    <text evidence="2 7">Belongs to the CopC family.</text>
</comment>
<sequence>MSPKSSSLCRVLATSTVLIAGLMSPQAFAHAHLKTETPAADTILKTSPTELSLGFSEGIEPNFSKVTLTGPNKKAVSTGALVLAANDNTQAIVPLTSALSSGEYSVSWQVVSVDGHKTKGQYSFTVQ</sequence>
<dbReference type="NCBIfam" id="NF007636">
    <property type="entry name" value="PRK10301.1"/>
    <property type="match status" value="1"/>
</dbReference>
<keyword evidence="11" id="KW-1185">Reference proteome</keyword>
<dbReference type="InterPro" id="IPR032694">
    <property type="entry name" value="CopC/D"/>
</dbReference>
<dbReference type="InterPro" id="IPR007348">
    <property type="entry name" value="CopC_dom"/>
</dbReference>
<comment type="function">
    <text evidence="7">Involved in copper resistance.</text>
</comment>
<comment type="caution">
    <text evidence="10">The sequence shown here is derived from an EMBL/GenBank/DDBJ whole genome shotgun (WGS) entry which is preliminary data.</text>
</comment>
<keyword evidence="6 7" id="KW-0186">Copper</keyword>
<gene>
    <name evidence="10" type="ORF">GCM10011328_14960</name>
</gene>
<name>A0ABQ1GCD5_9GAMM</name>
<dbReference type="InterPro" id="IPR047685">
    <property type="entry name" value="CopC-like"/>
</dbReference>
<evidence type="ECO:0000313" key="11">
    <source>
        <dbReference type="Proteomes" id="UP000627464"/>
    </source>
</evidence>
<evidence type="ECO:0000256" key="3">
    <source>
        <dbReference type="ARBA" id="ARBA00022723"/>
    </source>
</evidence>
<dbReference type="InterPro" id="IPR014756">
    <property type="entry name" value="Ig_E-set"/>
</dbReference>
<dbReference type="PANTHER" id="PTHR34820:SF4">
    <property type="entry name" value="INNER MEMBRANE PROTEIN YEBZ"/>
    <property type="match status" value="1"/>
</dbReference>
<proteinExistence type="inferred from homology"/>
<dbReference type="RefSeq" id="WP_188472069.1">
    <property type="nucleotide sequence ID" value="NZ_BMFZ01000003.1"/>
</dbReference>
<protein>
    <recommendedName>
        <fullName evidence="7">Copper resistance protein C</fullName>
    </recommendedName>
</protein>
<dbReference type="Proteomes" id="UP000627464">
    <property type="component" value="Unassembled WGS sequence"/>
</dbReference>
<dbReference type="SUPFAM" id="SSF81296">
    <property type="entry name" value="E set domains"/>
    <property type="match status" value="1"/>
</dbReference>